<evidence type="ECO:0000259" key="2">
    <source>
        <dbReference type="PROSITE" id="PS50943"/>
    </source>
</evidence>
<accession>A0A2T0S2G3</accession>
<sequence length="290" mass="32519">MERHLSGSPEGDRSVGAELRRYRRTKHVTGQQLGRLAGMSQAKVSRIENGVTAADPVDVEKLARALELTEAQITRLVELATQARNHMVDWRTTRVGMATRQLDIAQVEGAGHQIRVFNPVSVIGLLQTSEYARAVMFASRRMMDVGAGDPPPADIYEAVTARLQRHQILAYPDKSFFFVMAEAALSNRLCSPTEMVGQIQRIRELARQDNITVGIIPADAQLSGPLVHGFEVVDDRWLLIDLFNTLVMSRGRSDIRNYLDLFEGLQEESTLHIDAMLDKYLNHYLDLARP</sequence>
<dbReference type="InterPro" id="IPR010982">
    <property type="entry name" value="Lambda_DNA-bd_dom_sf"/>
</dbReference>
<dbReference type="PROSITE" id="PS50943">
    <property type="entry name" value="HTH_CROC1"/>
    <property type="match status" value="1"/>
</dbReference>
<dbReference type="SMART" id="SM00530">
    <property type="entry name" value="HTH_XRE"/>
    <property type="match status" value="1"/>
</dbReference>
<dbReference type="GO" id="GO:0003677">
    <property type="term" value="F:DNA binding"/>
    <property type="evidence" value="ECO:0007669"/>
    <property type="project" value="InterPro"/>
</dbReference>
<evidence type="ECO:0000313" key="4">
    <source>
        <dbReference type="Proteomes" id="UP000239209"/>
    </source>
</evidence>
<feature type="domain" description="HTH cro/C1-type" evidence="2">
    <location>
        <begin position="19"/>
        <end position="73"/>
    </location>
</feature>
<dbReference type="CDD" id="cd00093">
    <property type="entry name" value="HTH_XRE"/>
    <property type="match status" value="1"/>
</dbReference>
<evidence type="ECO:0000313" key="3">
    <source>
        <dbReference type="EMBL" id="PRY27608.1"/>
    </source>
</evidence>
<feature type="compositionally biased region" description="Basic and acidic residues" evidence="1">
    <location>
        <begin position="1"/>
        <end position="20"/>
    </location>
</feature>
<organism evidence="3 4">
    <name type="scientific">Pseudosporangium ferrugineum</name>
    <dbReference type="NCBI Taxonomy" id="439699"/>
    <lineage>
        <taxon>Bacteria</taxon>
        <taxon>Bacillati</taxon>
        <taxon>Actinomycetota</taxon>
        <taxon>Actinomycetes</taxon>
        <taxon>Micromonosporales</taxon>
        <taxon>Micromonosporaceae</taxon>
        <taxon>Pseudosporangium</taxon>
    </lineage>
</organism>
<comment type="caution">
    <text evidence="3">The sequence shown here is derived from an EMBL/GenBank/DDBJ whole genome shotgun (WGS) entry which is preliminary data.</text>
</comment>
<dbReference type="InterPro" id="IPR001387">
    <property type="entry name" value="Cro/C1-type_HTH"/>
</dbReference>
<keyword evidence="4" id="KW-1185">Reference proteome</keyword>
<dbReference type="SUPFAM" id="SSF47413">
    <property type="entry name" value="lambda repressor-like DNA-binding domains"/>
    <property type="match status" value="1"/>
</dbReference>
<name>A0A2T0S2G3_9ACTN</name>
<dbReference type="Gene3D" id="1.10.260.40">
    <property type="entry name" value="lambda repressor-like DNA-binding domains"/>
    <property type="match status" value="1"/>
</dbReference>
<reference evidence="3 4" key="1">
    <citation type="submission" date="2018-03" db="EMBL/GenBank/DDBJ databases">
        <title>Genomic Encyclopedia of Archaeal and Bacterial Type Strains, Phase II (KMG-II): from individual species to whole genera.</title>
        <authorList>
            <person name="Goeker M."/>
        </authorList>
    </citation>
    <scope>NUCLEOTIDE SEQUENCE [LARGE SCALE GENOMIC DNA]</scope>
    <source>
        <strain evidence="3 4">DSM 45348</strain>
    </source>
</reference>
<dbReference type="OrthoDB" id="4966777at2"/>
<dbReference type="InterPro" id="IPR043917">
    <property type="entry name" value="DUF5753"/>
</dbReference>
<dbReference type="Proteomes" id="UP000239209">
    <property type="component" value="Unassembled WGS sequence"/>
</dbReference>
<protein>
    <submittedName>
        <fullName evidence="3">Helix-turn-helix protein</fullName>
    </submittedName>
</protein>
<dbReference type="RefSeq" id="WP_106128410.1">
    <property type="nucleotide sequence ID" value="NZ_PVZG01000010.1"/>
</dbReference>
<dbReference type="AlphaFoldDB" id="A0A2T0S2G3"/>
<evidence type="ECO:0000256" key="1">
    <source>
        <dbReference type="SAM" id="MobiDB-lite"/>
    </source>
</evidence>
<dbReference type="EMBL" id="PVZG01000010">
    <property type="protein sequence ID" value="PRY27608.1"/>
    <property type="molecule type" value="Genomic_DNA"/>
</dbReference>
<dbReference type="Pfam" id="PF13560">
    <property type="entry name" value="HTH_31"/>
    <property type="match status" value="1"/>
</dbReference>
<proteinExistence type="predicted"/>
<dbReference type="Pfam" id="PF19054">
    <property type="entry name" value="DUF5753"/>
    <property type="match status" value="1"/>
</dbReference>
<gene>
    <name evidence="3" type="ORF">CLV70_110195</name>
</gene>
<feature type="region of interest" description="Disordered" evidence="1">
    <location>
        <begin position="1"/>
        <end position="22"/>
    </location>
</feature>